<evidence type="ECO:0000256" key="2">
    <source>
        <dbReference type="ARBA" id="ARBA00013064"/>
    </source>
</evidence>
<dbReference type="EMBL" id="CAXHTA020000020">
    <property type="protein sequence ID" value="CAL5229413.1"/>
    <property type="molecule type" value="Genomic_DNA"/>
</dbReference>
<evidence type="ECO:0000313" key="7">
    <source>
        <dbReference type="EMBL" id="CAL5229413.1"/>
    </source>
</evidence>
<dbReference type="EC" id="3.1.3.48" evidence="2"/>
<comment type="caution">
    <text evidence="7">The sequence shown here is derived from an EMBL/GenBank/DDBJ whole genome shotgun (WGS) entry which is preliminary data.</text>
</comment>
<keyword evidence="8" id="KW-1185">Reference proteome</keyword>
<dbReference type="PANTHER" id="PTHR45848">
    <property type="entry name" value="DUAL SPECIFICITY PROTEIN PHOSPHATASE 12 FAMILY MEMBER"/>
    <property type="match status" value="1"/>
</dbReference>
<feature type="domain" description="Tyrosine specific protein phosphatases" evidence="6">
    <location>
        <begin position="65"/>
        <end position="133"/>
    </location>
</feature>
<dbReference type="Gene3D" id="3.90.190.10">
    <property type="entry name" value="Protein tyrosine phosphatase superfamily"/>
    <property type="match status" value="1"/>
</dbReference>
<gene>
    <name evidence="7" type="primary">g12734</name>
    <name evidence="7" type="ORF">VP750_LOCUS11319</name>
</gene>
<dbReference type="CDD" id="cd14498">
    <property type="entry name" value="DSP"/>
    <property type="match status" value="1"/>
</dbReference>
<dbReference type="InterPro" id="IPR016130">
    <property type="entry name" value="Tyr_Pase_AS"/>
</dbReference>
<keyword evidence="4" id="KW-0904">Protein phosphatase</keyword>
<dbReference type="SMART" id="SM00195">
    <property type="entry name" value="DSPc"/>
    <property type="match status" value="1"/>
</dbReference>
<feature type="domain" description="Tyrosine-protein phosphatase" evidence="5">
    <location>
        <begin position="7"/>
        <end position="144"/>
    </location>
</feature>
<evidence type="ECO:0000256" key="4">
    <source>
        <dbReference type="ARBA" id="ARBA00022912"/>
    </source>
</evidence>
<dbReference type="PROSITE" id="PS50054">
    <property type="entry name" value="TYR_PHOSPHATASE_DUAL"/>
    <property type="match status" value="1"/>
</dbReference>
<evidence type="ECO:0000259" key="6">
    <source>
        <dbReference type="PROSITE" id="PS50056"/>
    </source>
</evidence>
<dbReference type="PROSITE" id="PS00383">
    <property type="entry name" value="TYR_PHOSPHATASE_1"/>
    <property type="match status" value="1"/>
</dbReference>
<accession>A0ABP1GFC6</accession>
<evidence type="ECO:0000259" key="5">
    <source>
        <dbReference type="PROSITE" id="PS50054"/>
    </source>
</evidence>
<dbReference type="PROSITE" id="PS50056">
    <property type="entry name" value="TYR_PHOSPHATASE_2"/>
    <property type="match status" value="1"/>
</dbReference>
<evidence type="ECO:0000313" key="8">
    <source>
        <dbReference type="Proteomes" id="UP001497392"/>
    </source>
</evidence>
<proteinExistence type="inferred from homology"/>
<sequence>MFGFAMQPDEIRPGLWLGGLGSLLHGNVYAHILSVIADSPYEPPATTKSHLTISVNDVPSAVLIRHFPAGIAFIKQGLEQGGKVLVHCAAGVSRSATMVCAYLMATEGLSLEEAIVSVREKRRVICPNQGFYAQLQLWEQMGCKLDESNPTYRYYKTQQAGYNWTQSGTLDPNALAELKEDSQRTETVYRCKKCRRLIATESNTIPVPERIHQQLDPWRHPRSAPKETRDDPGEVGTSLFVEPLQWMQAELDNAAIQGKLYCPGCSARLGSYNWAGIQSNSGVWMNPAFQLHLNRLDLVNHAKTPILAVRKPKI</sequence>
<name>A0ABP1GFC6_9CHLO</name>
<evidence type="ECO:0000256" key="1">
    <source>
        <dbReference type="ARBA" id="ARBA00008601"/>
    </source>
</evidence>
<dbReference type="InterPro" id="IPR029021">
    <property type="entry name" value="Prot-tyrosine_phosphatase-like"/>
</dbReference>
<reference evidence="7 8" key="1">
    <citation type="submission" date="2024-06" db="EMBL/GenBank/DDBJ databases">
        <authorList>
            <person name="Kraege A."/>
            <person name="Thomma B."/>
        </authorList>
    </citation>
    <scope>NUCLEOTIDE SEQUENCE [LARGE SCALE GENOMIC DNA]</scope>
</reference>
<dbReference type="InterPro" id="IPR020422">
    <property type="entry name" value="TYR_PHOSPHATASE_DUAL_dom"/>
</dbReference>
<dbReference type="InterPro" id="IPR000340">
    <property type="entry name" value="Dual-sp_phosphatase_cat-dom"/>
</dbReference>
<dbReference type="PIRSF" id="PIRSF000941">
    <property type="entry name" value="DUSP12"/>
    <property type="match status" value="1"/>
</dbReference>
<dbReference type="Proteomes" id="UP001497392">
    <property type="component" value="Unassembled WGS sequence"/>
</dbReference>
<dbReference type="InterPro" id="IPR000387">
    <property type="entry name" value="Tyr_Pase_dom"/>
</dbReference>
<evidence type="ECO:0000256" key="3">
    <source>
        <dbReference type="ARBA" id="ARBA00022801"/>
    </source>
</evidence>
<protein>
    <recommendedName>
        <fullName evidence="2">protein-tyrosine-phosphatase</fullName>
        <ecNumber evidence="2">3.1.3.48</ecNumber>
    </recommendedName>
</protein>
<organism evidence="7 8">
    <name type="scientific">Coccomyxa viridis</name>
    <dbReference type="NCBI Taxonomy" id="1274662"/>
    <lineage>
        <taxon>Eukaryota</taxon>
        <taxon>Viridiplantae</taxon>
        <taxon>Chlorophyta</taxon>
        <taxon>core chlorophytes</taxon>
        <taxon>Trebouxiophyceae</taxon>
        <taxon>Trebouxiophyceae incertae sedis</taxon>
        <taxon>Coccomyxaceae</taxon>
        <taxon>Coccomyxa</taxon>
    </lineage>
</organism>
<comment type="similarity">
    <text evidence="1">Belongs to the protein-tyrosine phosphatase family. Non-receptor class dual specificity subfamily.</text>
</comment>
<keyword evidence="3" id="KW-0378">Hydrolase</keyword>
<dbReference type="SUPFAM" id="SSF52799">
    <property type="entry name" value="(Phosphotyrosine protein) phosphatases II"/>
    <property type="match status" value="1"/>
</dbReference>
<dbReference type="Pfam" id="PF00782">
    <property type="entry name" value="DSPc"/>
    <property type="match status" value="1"/>
</dbReference>
<dbReference type="InterPro" id="IPR016278">
    <property type="entry name" value="DUSP12"/>
</dbReference>
<dbReference type="PANTHER" id="PTHR45848:SF4">
    <property type="entry name" value="DUAL SPECIFICITY PROTEIN PHOSPHATASE 12"/>
    <property type="match status" value="1"/>
</dbReference>